<keyword evidence="1" id="KW-0614">Plasmid</keyword>
<proteinExistence type="predicted"/>
<geneLocation type="plasmid" evidence="1">
    <name>pMk2240A</name>
</geneLocation>
<protein>
    <submittedName>
        <fullName evidence="1">DUF1398 family protein</fullName>
    </submittedName>
</protein>
<sequence>MNSNWQDVARATLQGSESGEMTFPESVRMLMEAGFDGYAVDFRHSTRTYYMPDGEAVELETEQTLAPVAQRFDPAAVKEAIREAQVLVPGYTYKGFCAKVAGAGCAGYLVSLVGKRVLYYGRTRDLHRILPWNAACGRAVNTAEILALERVPALLFAA</sequence>
<accession>A0AAU8D1G6</accession>
<reference evidence="1" key="1">
    <citation type="submission" date="2024-06" db="EMBL/GenBank/DDBJ databases">
        <title>Mesorhizobium karijinii sp. nov., a symbiont of the iconic Swainsona formosa from arid Australia.</title>
        <authorList>
            <person name="Hill Y.J."/>
            <person name="Watkin E.L.J."/>
            <person name="O'Hara G.W."/>
            <person name="Terpolilli J."/>
            <person name="Tye M.L."/>
            <person name="Kohlmeier M.G."/>
        </authorList>
    </citation>
    <scope>NUCLEOTIDE SEQUENCE</scope>
    <source>
        <strain evidence="1">WSM2240</strain>
        <plasmid evidence="1">pMk2240A</plasmid>
    </source>
</reference>
<dbReference type="SUPFAM" id="SSF160419">
    <property type="entry name" value="YdfO-like"/>
    <property type="match status" value="1"/>
</dbReference>
<dbReference type="RefSeq" id="WP_353646764.1">
    <property type="nucleotide sequence ID" value="NZ_CP159256.1"/>
</dbReference>
<dbReference type="AlphaFoldDB" id="A0AAU8D1G6"/>
<dbReference type="EMBL" id="CP159256">
    <property type="protein sequence ID" value="XCG52561.1"/>
    <property type="molecule type" value="Genomic_DNA"/>
</dbReference>
<organism evidence="1">
    <name type="scientific">Mesorhizobium sp. WSM2240</name>
    <dbReference type="NCBI Taxonomy" id="3228851"/>
    <lineage>
        <taxon>Bacteria</taxon>
        <taxon>Pseudomonadati</taxon>
        <taxon>Pseudomonadota</taxon>
        <taxon>Alphaproteobacteria</taxon>
        <taxon>Hyphomicrobiales</taxon>
        <taxon>Phyllobacteriaceae</taxon>
        <taxon>Mesorhizobium</taxon>
    </lineage>
</organism>
<gene>
    <name evidence="1" type="ORF">ABVK50_31025</name>
</gene>
<name>A0AAU8D1G6_9HYPH</name>
<evidence type="ECO:0000313" key="1">
    <source>
        <dbReference type="EMBL" id="XCG52561.1"/>
    </source>
</evidence>
<dbReference type="Pfam" id="PF07166">
    <property type="entry name" value="DUF1398"/>
    <property type="match status" value="1"/>
</dbReference>
<dbReference type="Gene3D" id="3.30.1810.10">
    <property type="entry name" value="YdfO-like"/>
    <property type="match status" value="1"/>
</dbReference>
<dbReference type="InterPro" id="IPR009833">
    <property type="entry name" value="DUF1398"/>
</dbReference>
<dbReference type="InterPro" id="IPR036696">
    <property type="entry name" value="YdfO-like_sf"/>
</dbReference>